<dbReference type="GO" id="GO:1990599">
    <property type="term" value="F:3' overhang single-stranded DNA endodeoxyribonuclease activity"/>
    <property type="evidence" value="ECO:0007669"/>
    <property type="project" value="UniProtKB-EC"/>
</dbReference>
<dbReference type="InterPro" id="IPR002071">
    <property type="entry name" value="Thermonucl_AS"/>
</dbReference>
<evidence type="ECO:0000256" key="1">
    <source>
        <dbReference type="SAM" id="SignalP"/>
    </source>
</evidence>
<dbReference type="EC" id="3.1.31.1" evidence="3"/>
<evidence type="ECO:0000313" key="3">
    <source>
        <dbReference type="EMBL" id="KMO74247.1"/>
    </source>
</evidence>
<dbReference type="Pfam" id="PF00565">
    <property type="entry name" value="SNase"/>
    <property type="match status" value="1"/>
</dbReference>
<dbReference type="SUPFAM" id="SSF50199">
    <property type="entry name" value="Staphylococcal nuclease"/>
    <property type="match status" value="1"/>
</dbReference>
<dbReference type="Gene3D" id="2.40.50.90">
    <property type="match status" value="1"/>
</dbReference>
<dbReference type="InterPro" id="IPR035437">
    <property type="entry name" value="SNase_OB-fold_sf"/>
</dbReference>
<evidence type="ECO:0000313" key="4">
    <source>
        <dbReference type="Proteomes" id="UP000036313"/>
    </source>
</evidence>
<feature type="chain" id="PRO_5038489731" evidence="1">
    <location>
        <begin position="26"/>
        <end position="112"/>
    </location>
</feature>
<dbReference type="Proteomes" id="UP000036313">
    <property type="component" value="Unassembled WGS sequence"/>
</dbReference>
<dbReference type="PATRIC" id="fig|1807.14.peg.3657"/>
<comment type="caution">
    <text evidence="3">The sequence shown here is derived from an EMBL/GenBank/DDBJ whole genome shotgun (WGS) entry which is preliminary data.</text>
</comment>
<feature type="signal peptide" evidence="1">
    <location>
        <begin position="1"/>
        <end position="25"/>
    </location>
</feature>
<gene>
    <name evidence="3" type="primary">nucH</name>
    <name evidence="3" type="ORF">MOBUDSM44075_03636</name>
</gene>
<dbReference type="GO" id="GO:0003676">
    <property type="term" value="F:nucleic acid binding"/>
    <property type="evidence" value="ECO:0007669"/>
    <property type="project" value="InterPro"/>
</dbReference>
<dbReference type="RefSeq" id="WP_048424146.1">
    <property type="nucleotide sequence ID" value="NZ_JYNU01000023.1"/>
</dbReference>
<dbReference type="AlphaFoldDB" id="A0A0J6VXV3"/>
<feature type="domain" description="TNase-like" evidence="2">
    <location>
        <begin position="31"/>
        <end position="112"/>
    </location>
</feature>
<evidence type="ECO:0000259" key="2">
    <source>
        <dbReference type="PROSITE" id="PS50830"/>
    </source>
</evidence>
<dbReference type="EMBL" id="JYNU01000023">
    <property type="protein sequence ID" value="KMO74247.1"/>
    <property type="molecule type" value="Genomic_DNA"/>
</dbReference>
<keyword evidence="3" id="KW-0378">Hydrolase</keyword>
<dbReference type="InterPro" id="IPR016071">
    <property type="entry name" value="Staphylococal_nuclease_OB-fold"/>
</dbReference>
<dbReference type="PROSITE" id="PS50830">
    <property type="entry name" value="TNASE_3"/>
    <property type="match status" value="1"/>
</dbReference>
<proteinExistence type="predicted"/>
<reference evidence="3 4" key="1">
    <citation type="journal article" date="2015" name="Genome Biol. Evol.">
        <title>Characterization of Three Mycobacterium spp. with Potential Use in Bioremediation by Genome Sequencing and Comparative Genomics.</title>
        <authorList>
            <person name="Das S."/>
            <person name="Pettersson B.M."/>
            <person name="Behra P.R."/>
            <person name="Ramesh M."/>
            <person name="Dasgupta S."/>
            <person name="Bhattacharya A."/>
            <person name="Kirsebom L.A."/>
        </authorList>
    </citation>
    <scope>NUCLEOTIDE SEQUENCE [LARGE SCALE GENOMIC DNA]</scope>
    <source>
        <strain evidence="3 4">DSM 44075</strain>
    </source>
</reference>
<protein>
    <submittedName>
        <fullName evidence="3">Thermonuclease</fullName>
        <ecNumber evidence="3">3.1.31.1</ecNumber>
    </submittedName>
</protein>
<name>A0A0J6VXV3_9MYCO</name>
<keyword evidence="1" id="KW-0732">Signal</keyword>
<accession>A0A0J6VXV3</accession>
<sequence precursor="true">MRTSLASVLTVVATAMLAAPASACAAPAASAAATATVLRVVDGDTIDVVDDARGRLRVRVLGIDTPETKGTEECWGRQATEFATATLMNRRVAVLGDASQDARDRYGRTYLH</sequence>
<organism evidence="3 4">
    <name type="scientific">Mycolicibacterium obuense</name>
    <dbReference type="NCBI Taxonomy" id="1807"/>
    <lineage>
        <taxon>Bacteria</taxon>
        <taxon>Bacillati</taxon>
        <taxon>Actinomycetota</taxon>
        <taxon>Actinomycetes</taxon>
        <taxon>Mycobacteriales</taxon>
        <taxon>Mycobacteriaceae</taxon>
        <taxon>Mycolicibacterium</taxon>
    </lineage>
</organism>
<dbReference type="PROSITE" id="PS01123">
    <property type="entry name" value="TNASE_1"/>
    <property type="match status" value="1"/>
</dbReference>